<feature type="region of interest" description="Disordered" evidence="1">
    <location>
        <begin position="1"/>
        <end position="20"/>
    </location>
</feature>
<evidence type="ECO:0000313" key="2">
    <source>
        <dbReference type="EMBL" id="KAK7198544.1"/>
    </source>
</evidence>
<evidence type="ECO:0008006" key="4">
    <source>
        <dbReference type="Google" id="ProtNLM"/>
    </source>
</evidence>
<evidence type="ECO:0000313" key="3">
    <source>
        <dbReference type="Proteomes" id="UP001430356"/>
    </source>
</evidence>
<dbReference type="AlphaFoldDB" id="A0AAW0EZ19"/>
<gene>
    <name evidence="2" type="ORF">NESM_000816100</name>
</gene>
<proteinExistence type="predicted"/>
<reference evidence="2 3" key="1">
    <citation type="journal article" date="2021" name="MBio">
        <title>A New Model Trypanosomatid, Novymonas esmeraldas: Genomic Perception of Its 'Candidatus Pandoraea novymonadis' Endosymbiont.</title>
        <authorList>
            <person name="Zakharova A."/>
            <person name="Saura A."/>
            <person name="Butenko A."/>
            <person name="Podesvova L."/>
            <person name="Warmusova S."/>
            <person name="Kostygov A.Y."/>
            <person name="Nenarokova A."/>
            <person name="Lukes J."/>
            <person name="Opperdoes F.R."/>
            <person name="Yurchenko V."/>
        </authorList>
    </citation>
    <scope>NUCLEOTIDE SEQUENCE [LARGE SCALE GENOMIC DNA]</scope>
    <source>
        <strain evidence="2 3">E262AT.01</strain>
    </source>
</reference>
<organism evidence="2 3">
    <name type="scientific">Novymonas esmeraldas</name>
    <dbReference type="NCBI Taxonomy" id="1808958"/>
    <lineage>
        <taxon>Eukaryota</taxon>
        <taxon>Discoba</taxon>
        <taxon>Euglenozoa</taxon>
        <taxon>Kinetoplastea</taxon>
        <taxon>Metakinetoplastina</taxon>
        <taxon>Trypanosomatida</taxon>
        <taxon>Trypanosomatidae</taxon>
        <taxon>Novymonas</taxon>
    </lineage>
</organism>
<protein>
    <recommendedName>
        <fullName evidence="4">Rab3-GAP regulatory subunit N-terminal domain-containing protein</fullName>
    </recommendedName>
</protein>
<keyword evidence="3" id="KW-1185">Reference proteome</keyword>
<dbReference type="EMBL" id="JAECZO010000157">
    <property type="protein sequence ID" value="KAK7198544.1"/>
    <property type="molecule type" value="Genomic_DNA"/>
</dbReference>
<sequence>MQDQWMIDGESEDHRSRRDMTEKSIARHVKGEMERQVTSSSTSSAVFVCDGAWITAASIAQPSYLCCGLSNGSVCLLNTSNLSKIYLFELSRDGRGPHKDKDRTDHGRTHGAASQQLVAVATHALPATAAASTSALQVLLCTTLDGAVCVCPMDMSSVLERKKVSRSDMARVKLYPAVSPGAVLHASVQFNAAGNRIVAMLAIAQEESSAQKSTLSTRYRIAVLTCTDATVTLQSRYTSEGEWHTLAPPAATGRVACPGAAVELCYCGWWSADTLVCVWSDSLIQLLLVPTMRVVGECRLLRHCAADAVTLAKVSRPSVAETVEGHSKFGLVAVVLENNIAACFHVTVRYVGAADDREVKRHRGEALAVVSVVPTMQTYCTEDIPVRELHLARSFAWTVVLLLESGAIVFLDAETMRLSVHRAVNRLRAPDAARYEAGGLLTAPRHFFCLVSGRPFSAAVVEHNAAILLKAQ</sequence>
<dbReference type="Proteomes" id="UP001430356">
    <property type="component" value="Unassembled WGS sequence"/>
</dbReference>
<name>A0AAW0EZ19_9TRYP</name>
<comment type="caution">
    <text evidence="2">The sequence shown here is derived from an EMBL/GenBank/DDBJ whole genome shotgun (WGS) entry which is preliminary data.</text>
</comment>
<accession>A0AAW0EZ19</accession>
<evidence type="ECO:0000256" key="1">
    <source>
        <dbReference type="SAM" id="MobiDB-lite"/>
    </source>
</evidence>